<dbReference type="PANTHER" id="PTHR46558">
    <property type="entry name" value="TRACRIPTIONAL REGULATORY PROTEIN-RELATED-RELATED"/>
    <property type="match status" value="1"/>
</dbReference>
<reference evidence="4" key="1">
    <citation type="journal article" date="2019" name="Int. J. Syst. Evol. Microbiol.">
        <title>The Global Catalogue of Microorganisms (GCM) 10K type strain sequencing project: providing services to taxonomists for standard genome sequencing and annotation.</title>
        <authorList>
            <consortium name="The Broad Institute Genomics Platform"/>
            <consortium name="The Broad Institute Genome Sequencing Center for Infectious Disease"/>
            <person name="Wu L."/>
            <person name="Ma J."/>
        </authorList>
    </citation>
    <scope>NUCLEOTIDE SEQUENCE [LARGE SCALE GENOMIC DNA]</scope>
    <source>
        <strain evidence="4">CCUG 62952</strain>
    </source>
</reference>
<evidence type="ECO:0000259" key="2">
    <source>
        <dbReference type="PROSITE" id="PS50943"/>
    </source>
</evidence>
<dbReference type="Proteomes" id="UP001596978">
    <property type="component" value="Unassembled WGS sequence"/>
</dbReference>
<keyword evidence="1" id="KW-0238">DNA-binding</keyword>
<dbReference type="SUPFAM" id="SSF47413">
    <property type="entry name" value="lambda repressor-like DNA-binding domains"/>
    <property type="match status" value="1"/>
</dbReference>
<dbReference type="CDD" id="cd00093">
    <property type="entry name" value="HTH_XRE"/>
    <property type="match status" value="1"/>
</dbReference>
<evidence type="ECO:0000313" key="3">
    <source>
        <dbReference type="EMBL" id="MFD0862511.1"/>
    </source>
</evidence>
<name>A0ABW3CY95_9FLAO</name>
<dbReference type="RefSeq" id="WP_386407643.1">
    <property type="nucleotide sequence ID" value="NZ_JBHTJH010000008.1"/>
</dbReference>
<dbReference type="PANTHER" id="PTHR46558:SF4">
    <property type="entry name" value="DNA-BIDING PHAGE PROTEIN"/>
    <property type="match status" value="1"/>
</dbReference>
<evidence type="ECO:0000313" key="4">
    <source>
        <dbReference type="Proteomes" id="UP001596978"/>
    </source>
</evidence>
<dbReference type="PROSITE" id="PS50943">
    <property type="entry name" value="HTH_CROC1"/>
    <property type="match status" value="1"/>
</dbReference>
<dbReference type="EMBL" id="JBHTJH010000008">
    <property type="protein sequence ID" value="MFD0862511.1"/>
    <property type="molecule type" value="Genomic_DNA"/>
</dbReference>
<dbReference type="InterPro" id="IPR010982">
    <property type="entry name" value="Lambda_DNA-bd_dom_sf"/>
</dbReference>
<accession>A0ABW3CY95</accession>
<comment type="caution">
    <text evidence="3">The sequence shown here is derived from an EMBL/GenBank/DDBJ whole genome shotgun (WGS) entry which is preliminary data.</text>
</comment>
<dbReference type="SMART" id="SM00530">
    <property type="entry name" value="HTH_XRE"/>
    <property type="match status" value="1"/>
</dbReference>
<feature type="domain" description="HTH cro/C1-type" evidence="2">
    <location>
        <begin position="9"/>
        <end position="63"/>
    </location>
</feature>
<evidence type="ECO:0000256" key="1">
    <source>
        <dbReference type="ARBA" id="ARBA00023125"/>
    </source>
</evidence>
<organism evidence="3 4">
    <name type="scientific">Sungkyunkwania multivorans</name>
    <dbReference type="NCBI Taxonomy" id="1173618"/>
    <lineage>
        <taxon>Bacteria</taxon>
        <taxon>Pseudomonadati</taxon>
        <taxon>Bacteroidota</taxon>
        <taxon>Flavobacteriia</taxon>
        <taxon>Flavobacteriales</taxon>
        <taxon>Flavobacteriaceae</taxon>
        <taxon>Sungkyunkwania</taxon>
    </lineage>
</organism>
<sequence>MKDYLLINLSYVRKRIGVTQTELAKDLNTSQSQVGKYEKGNPKPPIEYILAFCERFGISPNDLLLKDLRREPYIIEVDLSEQQNAEKSMATAVKVPGLDSYSTSQIMNFIVKNLDRFKEDPVYKLFVESEINEWRIQELKKERERLLEHKNKKEESN</sequence>
<keyword evidence="4" id="KW-1185">Reference proteome</keyword>
<protein>
    <submittedName>
        <fullName evidence="3">Helix-turn-helix domain-containing protein</fullName>
    </submittedName>
</protein>
<gene>
    <name evidence="3" type="ORF">ACFQ1M_09860</name>
</gene>
<dbReference type="InterPro" id="IPR001387">
    <property type="entry name" value="Cro/C1-type_HTH"/>
</dbReference>
<dbReference type="Gene3D" id="1.10.260.40">
    <property type="entry name" value="lambda repressor-like DNA-binding domains"/>
    <property type="match status" value="1"/>
</dbReference>
<proteinExistence type="predicted"/>
<dbReference type="Pfam" id="PF01381">
    <property type="entry name" value="HTH_3"/>
    <property type="match status" value="1"/>
</dbReference>